<protein>
    <submittedName>
        <fullName evidence="1">Uncharacterized protein</fullName>
    </submittedName>
</protein>
<proteinExistence type="predicted"/>
<comment type="caution">
    <text evidence="1">The sequence shown here is derived from an EMBL/GenBank/DDBJ whole genome shotgun (WGS) entry which is preliminary data.</text>
</comment>
<sequence length="463" mass="52810">MLQIAVLLLGHAHAAPHAHPPRHWYEDNFRPAPWRCDEPRSRANVNLCFPFDDSLRDDGSEDVRLYNMAPESIPTNRTCCGLPPVQCPADKEYPLKCLLEKIPFSKPPACVKRQFQCCLAFWNAKFGLEDTYRKAPPHVRCKGRLWDVFDIRADDVIFDQRSLMKLAAAFYPKILVPYEDEMMAPADRVHPVWREYVVLAKLGFGWINVESAKPDALILAQNLLRNPQRPTHPGGAYSLPRGVKDLRPWRDHCLDNVNSVHVRCVGMKLHRDRVKKFRALMRHGICPATGNDAHTGKVDHGYYVQAMSDATYVPSPPGVGFVNYRDTEAIVAGAVPILERPRWPPQRGPFMDLHDELPHLLIKNDTAWASVRNDHLPSHRFGGDARKYYLPYWLYHIYDRLIKAGVSGTVWEPPAEDGKVRSFFPFMQGSKISCRWAVPAKDERCHGGCDSRKPLKTWAQPSS</sequence>
<name>A0A8J2SFX6_9STRA</name>
<gene>
    <name evidence="1" type="ORF">PECAL_1P33500</name>
</gene>
<dbReference type="Proteomes" id="UP000789595">
    <property type="component" value="Unassembled WGS sequence"/>
</dbReference>
<evidence type="ECO:0000313" key="2">
    <source>
        <dbReference type="Proteomes" id="UP000789595"/>
    </source>
</evidence>
<dbReference type="OrthoDB" id="8560686at2759"/>
<accession>A0A8J2SFX6</accession>
<dbReference type="EMBL" id="CAKKNE010000001">
    <property type="protein sequence ID" value="CAH0366839.1"/>
    <property type="molecule type" value="Genomic_DNA"/>
</dbReference>
<organism evidence="1 2">
    <name type="scientific">Pelagomonas calceolata</name>
    <dbReference type="NCBI Taxonomy" id="35677"/>
    <lineage>
        <taxon>Eukaryota</taxon>
        <taxon>Sar</taxon>
        <taxon>Stramenopiles</taxon>
        <taxon>Ochrophyta</taxon>
        <taxon>Pelagophyceae</taxon>
        <taxon>Pelagomonadales</taxon>
        <taxon>Pelagomonadaceae</taxon>
        <taxon>Pelagomonas</taxon>
    </lineage>
</organism>
<reference evidence="1" key="1">
    <citation type="submission" date="2021-11" db="EMBL/GenBank/DDBJ databases">
        <authorList>
            <consortium name="Genoscope - CEA"/>
            <person name="William W."/>
        </authorList>
    </citation>
    <scope>NUCLEOTIDE SEQUENCE</scope>
</reference>
<keyword evidence="2" id="KW-1185">Reference proteome</keyword>
<dbReference type="AlphaFoldDB" id="A0A8J2SFX6"/>
<evidence type="ECO:0000313" key="1">
    <source>
        <dbReference type="EMBL" id="CAH0366839.1"/>
    </source>
</evidence>